<dbReference type="Proteomes" id="UP001183202">
    <property type="component" value="Unassembled WGS sequence"/>
</dbReference>
<keyword evidence="3" id="KW-1185">Reference proteome</keyword>
<dbReference type="SUPFAM" id="SSF46955">
    <property type="entry name" value="Putative DNA-binding domain"/>
    <property type="match status" value="1"/>
</dbReference>
<proteinExistence type="predicted"/>
<evidence type="ECO:0000313" key="2">
    <source>
        <dbReference type="EMBL" id="MDT0347910.1"/>
    </source>
</evidence>
<accession>A0ABU2N1Z8</accession>
<dbReference type="InterPro" id="IPR009061">
    <property type="entry name" value="DNA-bd_dom_put_sf"/>
</dbReference>
<evidence type="ECO:0000259" key="1">
    <source>
        <dbReference type="Pfam" id="PF00376"/>
    </source>
</evidence>
<evidence type="ECO:0000313" key="3">
    <source>
        <dbReference type="Proteomes" id="UP001183202"/>
    </source>
</evidence>
<keyword evidence="2" id="KW-0238">DNA-binding</keyword>
<feature type="domain" description="HTH merR-type" evidence="1">
    <location>
        <begin position="8"/>
        <end position="44"/>
    </location>
</feature>
<gene>
    <name evidence="2" type="ORF">RM445_00035</name>
</gene>
<protein>
    <submittedName>
        <fullName evidence="2">MerR family DNA-binding transcriptional regulator</fullName>
    </submittedName>
</protein>
<dbReference type="EMBL" id="JAVREJ010000001">
    <property type="protein sequence ID" value="MDT0347910.1"/>
    <property type="molecule type" value="Genomic_DNA"/>
</dbReference>
<reference evidence="3" key="1">
    <citation type="submission" date="2023-07" db="EMBL/GenBank/DDBJ databases">
        <title>30 novel species of actinomycetes from the DSMZ collection.</title>
        <authorList>
            <person name="Nouioui I."/>
        </authorList>
    </citation>
    <scope>NUCLEOTIDE SEQUENCE [LARGE SCALE GENOMIC DNA]</scope>
    <source>
        <strain evidence="3">DSM 45834</strain>
    </source>
</reference>
<dbReference type="GO" id="GO:0003677">
    <property type="term" value="F:DNA binding"/>
    <property type="evidence" value="ECO:0007669"/>
    <property type="project" value="UniProtKB-KW"/>
</dbReference>
<dbReference type="Gene3D" id="1.10.1660.10">
    <property type="match status" value="1"/>
</dbReference>
<sequence>MTDGRLVTTAELARALGLSARTIQRYRQTGLLEPELVSAGGHARWDIDKVRSRLRSLAERAE</sequence>
<name>A0ABU2N1Z8_9PSEU</name>
<comment type="caution">
    <text evidence="2">The sequence shown here is derived from an EMBL/GenBank/DDBJ whole genome shotgun (WGS) entry which is preliminary data.</text>
</comment>
<dbReference type="Pfam" id="PF00376">
    <property type="entry name" value="MerR"/>
    <property type="match status" value="1"/>
</dbReference>
<dbReference type="InterPro" id="IPR000551">
    <property type="entry name" value="MerR-type_HTH_dom"/>
</dbReference>
<organism evidence="2 3">
    <name type="scientific">Pseudonocardia charpentierae</name>
    <dbReference type="NCBI Taxonomy" id="3075545"/>
    <lineage>
        <taxon>Bacteria</taxon>
        <taxon>Bacillati</taxon>
        <taxon>Actinomycetota</taxon>
        <taxon>Actinomycetes</taxon>
        <taxon>Pseudonocardiales</taxon>
        <taxon>Pseudonocardiaceae</taxon>
        <taxon>Pseudonocardia</taxon>
    </lineage>
</organism>
<dbReference type="RefSeq" id="WP_311553810.1">
    <property type="nucleotide sequence ID" value="NZ_JAVREJ010000001.1"/>
</dbReference>